<gene>
    <name evidence="3" type="ORF">ENV52_13060</name>
</gene>
<organism evidence="3">
    <name type="scientific">Desulfobacca acetoxidans</name>
    <dbReference type="NCBI Taxonomy" id="60893"/>
    <lineage>
        <taxon>Bacteria</taxon>
        <taxon>Pseudomonadati</taxon>
        <taxon>Thermodesulfobacteriota</taxon>
        <taxon>Desulfobaccia</taxon>
        <taxon>Desulfobaccales</taxon>
        <taxon>Desulfobaccaceae</taxon>
        <taxon>Desulfobacca</taxon>
    </lineage>
</organism>
<protein>
    <submittedName>
        <fullName evidence="3">Universal stress protein</fullName>
    </submittedName>
</protein>
<dbReference type="SUPFAM" id="SSF52402">
    <property type="entry name" value="Adenine nucleotide alpha hydrolases-like"/>
    <property type="match status" value="1"/>
</dbReference>
<dbReference type="InterPro" id="IPR014729">
    <property type="entry name" value="Rossmann-like_a/b/a_fold"/>
</dbReference>
<reference evidence="3" key="1">
    <citation type="journal article" date="2020" name="mSystems">
        <title>Genome- and Community-Level Interaction Insights into Carbon Utilization and Element Cycling Functions of Hydrothermarchaeota in Hydrothermal Sediment.</title>
        <authorList>
            <person name="Zhou Z."/>
            <person name="Liu Y."/>
            <person name="Xu W."/>
            <person name="Pan J."/>
            <person name="Luo Z.H."/>
            <person name="Li M."/>
        </authorList>
    </citation>
    <scope>NUCLEOTIDE SEQUENCE [LARGE SCALE GENOMIC DNA]</scope>
    <source>
        <strain evidence="3">SpSt-767</strain>
    </source>
</reference>
<comment type="similarity">
    <text evidence="1">Belongs to the universal stress protein A family.</text>
</comment>
<dbReference type="PANTHER" id="PTHR46268">
    <property type="entry name" value="STRESS RESPONSE PROTEIN NHAX"/>
    <property type="match status" value="1"/>
</dbReference>
<dbReference type="CDD" id="cd00293">
    <property type="entry name" value="USP-like"/>
    <property type="match status" value="1"/>
</dbReference>
<dbReference type="Gene3D" id="3.40.50.620">
    <property type="entry name" value="HUPs"/>
    <property type="match status" value="1"/>
</dbReference>
<evidence type="ECO:0000259" key="2">
    <source>
        <dbReference type="Pfam" id="PF00582"/>
    </source>
</evidence>
<dbReference type="PRINTS" id="PR01438">
    <property type="entry name" value="UNVRSLSTRESS"/>
</dbReference>
<evidence type="ECO:0000313" key="3">
    <source>
        <dbReference type="EMBL" id="HHS30616.1"/>
    </source>
</evidence>
<dbReference type="InterPro" id="IPR006015">
    <property type="entry name" value="Universal_stress_UspA"/>
</dbReference>
<dbReference type="Pfam" id="PF00582">
    <property type="entry name" value="Usp"/>
    <property type="match status" value="1"/>
</dbReference>
<feature type="domain" description="UspA" evidence="2">
    <location>
        <begin position="5"/>
        <end position="145"/>
    </location>
</feature>
<sequence length="151" mass="16327">MTSSFQKILVPVDGSKASRAAHRLAVELARLLGAELILLYVVDASTVQELVHLSGQDRPCLLPDLEKTGKAMLAAFAKESRDQGVPAQMHLRQGLPEEVILQTAAERQVDVIVMGKVGGRGHRRSMLGSVTERVLEVADLPVMVVSPPLED</sequence>
<dbReference type="PANTHER" id="PTHR46268:SF6">
    <property type="entry name" value="UNIVERSAL STRESS PROTEIN UP12"/>
    <property type="match status" value="1"/>
</dbReference>
<dbReference type="InterPro" id="IPR006016">
    <property type="entry name" value="UspA"/>
</dbReference>
<comment type="caution">
    <text evidence="3">The sequence shown here is derived from an EMBL/GenBank/DDBJ whole genome shotgun (WGS) entry which is preliminary data.</text>
</comment>
<evidence type="ECO:0000256" key="1">
    <source>
        <dbReference type="ARBA" id="ARBA00008791"/>
    </source>
</evidence>
<dbReference type="AlphaFoldDB" id="A0A7V6A601"/>
<accession>A0A7V6A601</accession>
<name>A0A7V6A601_9BACT</name>
<proteinExistence type="inferred from homology"/>
<dbReference type="EMBL" id="DTGR01000203">
    <property type="protein sequence ID" value="HHS30616.1"/>
    <property type="molecule type" value="Genomic_DNA"/>
</dbReference>